<comment type="caution">
    <text evidence="1">The sequence shown here is derived from an EMBL/GenBank/DDBJ whole genome shotgun (WGS) entry which is preliminary data.</text>
</comment>
<dbReference type="Proteomes" id="UP000805649">
    <property type="component" value="Unassembled WGS sequence"/>
</dbReference>
<proteinExistence type="predicted"/>
<reference evidence="1 2" key="1">
    <citation type="journal article" date="2020" name="Phytopathology">
        <title>Genome Sequence Resources of Colletotrichum truncatum, C. plurivorum, C. musicola, and C. sojae: Four Species Pathogenic to Soybean (Glycine max).</title>
        <authorList>
            <person name="Rogerio F."/>
            <person name="Boufleur T.R."/>
            <person name="Ciampi-Guillardi M."/>
            <person name="Sukno S.A."/>
            <person name="Thon M.R."/>
            <person name="Massola Junior N.S."/>
            <person name="Baroncelli R."/>
        </authorList>
    </citation>
    <scope>NUCLEOTIDE SEQUENCE [LARGE SCALE GENOMIC DNA]</scope>
    <source>
        <strain evidence="1 2">CMES1059</strain>
    </source>
</reference>
<accession>A0ACC3Z1X1</accession>
<evidence type="ECO:0000313" key="2">
    <source>
        <dbReference type="Proteomes" id="UP000805649"/>
    </source>
</evidence>
<protein>
    <submittedName>
        <fullName evidence="1">Integral membrane protein</fullName>
    </submittedName>
</protein>
<organism evidence="1 2">
    <name type="scientific">Colletotrichum truncatum</name>
    <name type="common">Anthracnose fungus</name>
    <name type="synonym">Colletotrichum capsici</name>
    <dbReference type="NCBI Taxonomy" id="5467"/>
    <lineage>
        <taxon>Eukaryota</taxon>
        <taxon>Fungi</taxon>
        <taxon>Dikarya</taxon>
        <taxon>Ascomycota</taxon>
        <taxon>Pezizomycotina</taxon>
        <taxon>Sordariomycetes</taxon>
        <taxon>Hypocreomycetidae</taxon>
        <taxon>Glomerellales</taxon>
        <taxon>Glomerellaceae</taxon>
        <taxon>Colletotrichum</taxon>
        <taxon>Colletotrichum truncatum species complex</taxon>
    </lineage>
</organism>
<gene>
    <name evidence="1" type="ORF">CTRU02_207817</name>
</gene>
<name>A0ACC3Z1X1_COLTU</name>
<sequence length="373" mass="41832">MTTLIRRVGNLEDPVPVLNKRPTILSITIVFLVAAWICGALRLYVRFLITSSPGWDDLFVILVLIFSSFLSTATIIATNYGLGHHFFQLGAAGMKNFIMSFYFCNAAYAIVTTLIKLALLFQYLRIYRRGTKTRLVIILTIMLTIVWGTAYTFLAWVPCIPVSAYWDLDYYTATRWGFGSRDLIVMAHTFESHVATNAILDVTVFLIPIDLFLRRGLEAKSRLSVLCLLFLGLSVNVVSLFRLISLVQSKAGTYPTFDPSWFACVPIVLATVEVDLATICASLPVFWPVLEVRLKTILITREFEVLTDTRQSNNESIESQTFNLSFHELNRTDSTNTRATLNNQVLGWTVSTTNTLITGGKMNAQTGQKVAHV</sequence>
<evidence type="ECO:0000313" key="1">
    <source>
        <dbReference type="EMBL" id="KAL0938086.1"/>
    </source>
</evidence>
<dbReference type="EMBL" id="VUJX02000004">
    <property type="protein sequence ID" value="KAL0938086.1"/>
    <property type="molecule type" value="Genomic_DNA"/>
</dbReference>
<keyword evidence="2" id="KW-1185">Reference proteome</keyword>